<dbReference type="EMBL" id="JMKI01000030">
    <property type="protein sequence ID" value="KEJ92407.1"/>
    <property type="molecule type" value="Genomic_DNA"/>
</dbReference>
<dbReference type="InterPro" id="IPR004254">
    <property type="entry name" value="AdipoR/HlyIII-related"/>
</dbReference>
<evidence type="ECO:0008006" key="11">
    <source>
        <dbReference type="Google" id="ProtNLM"/>
    </source>
</evidence>
<accession>A0A073J3V7</accession>
<dbReference type="OrthoDB" id="9813689at2"/>
<feature type="transmembrane region" description="Helical" evidence="8">
    <location>
        <begin position="160"/>
        <end position="179"/>
    </location>
</feature>
<dbReference type="eggNOG" id="COG1272">
    <property type="taxonomic scope" value="Bacteria"/>
</dbReference>
<proteinExistence type="inferred from homology"/>
<dbReference type="PANTHER" id="PTHR20855:SF3">
    <property type="entry name" value="LD03007P"/>
    <property type="match status" value="1"/>
</dbReference>
<comment type="subcellular location">
    <subcellularLocation>
        <location evidence="1">Cell membrane</location>
        <topology evidence="1">Multi-pass membrane protein</topology>
    </subcellularLocation>
</comment>
<gene>
    <name evidence="9" type="ORF">EH55_04075</name>
</gene>
<name>A0A073J3V7_9BACT</name>
<keyword evidence="5 8" id="KW-1133">Transmembrane helix</keyword>
<dbReference type="AlphaFoldDB" id="A0A073J3V7"/>
<evidence type="ECO:0000256" key="5">
    <source>
        <dbReference type="ARBA" id="ARBA00022989"/>
    </source>
</evidence>
<keyword evidence="7" id="KW-0479">Metal-binding</keyword>
<feature type="transmembrane region" description="Helical" evidence="8">
    <location>
        <begin position="41"/>
        <end position="69"/>
    </location>
</feature>
<keyword evidence="4 8" id="KW-0812">Transmembrane</keyword>
<keyword evidence="3" id="KW-1003">Cell membrane</keyword>
<protein>
    <recommendedName>
        <fullName evidence="11">Hemolysin</fullName>
    </recommendedName>
</protein>
<dbReference type="NCBIfam" id="TIGR01065">
    <property type="entry name" value="hlyIII"/>
    <property type="match status" value="1"/>
</dbReference>
<feature type="transmembrane region" description="Helical" evidence="8">
    <location>
        <begin position="81"/>
        <end position="99"/>
    </location>
</feature>
<dbReference type="InterPro" id="IPR005744">
    <property type="entry name" value="Hy-lIII"/>
</dbReference>
<evidence type="ECO:0000256" key="3">
    <source>
        <dbReference type="ARBA" id="ARBA00022475"/>
    </source>
</evidence>
<dbReference type="GeneID" id="90983488"/>
<sequence length="215" mass="23236">MKKDKREITSSLTHLAGALAALTGTIKLACGAFGRGGTAAFASVLIFGISMVLLYSTSSIYHCCCAVGARAARFMQRLDHIAIFLLIAGTYTPICVVALGYPLGYVMLSLVWGVAAAGLIMKIFWMRAPLWLSCALYVAMGWIAAFFVVPIARALTASEMAWLIAGGLLYTTGAFIFGFERPRLRISWFGSHELFHLFVIGGSLCHYITVAKCFA</sequence>
<evidence type="ECO:0000256" key="2">
    <source>
        <dbReference type="ARBA" id="ARBA00008488"/>
    </source>
</evidence>
<evidence type="ECO:0000256" key="1">
    <source>
        <dbReference type="ARBA" id="ARBA00004651"/>
    </source>
</evidence>
<feature type="binding site" evidence="7">
    <location>
        <position position="62"/>
    </location>
    <ligand>
        <name>Zn(2+)</name>
        <dbReference type="ChEBI" id="CHEBI:29105"/>
    </ligand>
</feature>
<keyword evidence="6 8" id="KW-0472">Membrane</keyword>
<dbReference type="GO" id="GO:0046872">
    <property type="term" value="F:metal ion binding"/>
    <property type="evidence" value="ECO:0007669"/>
    <property type="project" value="UniProtKB-KW"/>
</dbReference>
<evidence type="ECO:0000256" key="4">
    <source>
        <dbReference type="ARBA" id="ARBA00022692"/>
    </source>
</evidence>
<dbReference type="PATRIC" id="fig|2754.20.peg.2584"/>
<reference evidence="9 10" key="1">
    <citation type="submission" date="2014-04" db="EMBL/GenBank/DDBJ databases">
        <title>Draft Genome Sequence of Synergistes jonesii.</title>
        <authorList>
            <person name="Coil D.A."/>
            <person name="Eisen J.A."/>
            <person name="Holland-Moritz H.E."/>
        </authorList>
    </citation>
    <scope>NUCLEOTIDE SEQUENCE [LARGE SCALE GENOMIC DNA]</scope>
    <source>
        <strain evidence="9 10">78-1</strain>
    </source>
</reference>
<evidence type="ECO:0000256" key="6">
    <source>
        <dbReference type="ARBA" id="ARBA00023136"/>
    </source>
</evidence>
<evidence type="ECO:0000313" key="10">
    <source>
        <dbReference type="Proteomes" id="UP000027665"/>
    </source>
</evidence>
<dbReference type="GO" id="GO:0140911">
    <property type="term" value="F:pore-forming activity"/>
    <property type="evidence" value="ECO:0007669"/>
    <property type="project" value="InterPro"/>
</dbReference>
<evidence type="ECO:0000256" key="8">
    <source>
        <dbReference type="SAM" id="Phobius"/>
    </source>
</evidence>
<evidence type="ECO:0000256" key="7">
    <source>
        <dbReference type="PIRSR" id="PIRSR604254-1"/>
    </source>
</evidence>
<dbReference type="PANTHER" id="PTHR20855">
    <property type="entry name" value="ADIPOR/PROGESTIN RECEPTOR-RELATED"/>
    <property type="match status" value="1"/>
</dbReference>
<feature type="binding site" evidence="7">
    <location>
        <position position="196"/>
    </location>
    <ligand>
        <name>Zn(2+)</name>
        <dbReference type="ChEBI" id="CHEBI:29105"/>
    </ligand>
</feature>
<feature type="transmembrane region" description="Helical" evidence="8">
    <location>
        <begin position="130"/>
        <end position="154"/>
    </location>
</feature>
<dbReference type="GO" id="GO:0005886">
    <property type="term" value="C:plasma membrane"/>
    <property type="evidence" value="ECO:0007669"/>
    <property type="project" value="UniProtKB-SubCell"/>
</dbReference>
<evidence type="ECO:0000313" key="9">
    <source>
        <dbReference type="EMBL" id="KEJ92407.1"/>
    </source>
</evidence>
<comment type="similarity">
    <text evidence="2">Belongs to the UPF0073 (Hly-III) family.</text>
</comment>
<feature type="binding site" evidence="7">
    <location>
        <position position="192"/>
    </location>
    <ligand>
        <name>Zn(2+)</name>
        <dbReference type="ChEBI" id="CHEBI:29105"/>
    </ligand>
</feature>
<organism evidence="9 10">
    <name type="scientific">Synergistes jonesii</name>
    <dbReference type="NCBI Taxonomy" id="2754"/>
    <lineage>
        <taxon>Bacteria</taxon>
        <taxon>Thermotogati</taxon>
        <taxon>Synergistota</taxon>
        <taxon>Synergistia</taxon>
        <taxon>Synergistales</taxon>
        <taxon>Synergistaceae</taxon>
        <taxon>Synergistes</taxon>
    </lineage>
</organism>
<comment type="caution">
    <text evidence="9">The sequence shown here is derived from an EMBL/GenBank/DDBJ whole genome shotgun (WGS) entry which is preliminary data.</text>
</comment>
<keyword evidence="7" id="KW-0862">Zinc</keyword>
<dbReference type="Pfam" id="PF03006">
    <property type="entry name" value="HlyIII"/>
    <property type="match status" value="1"/>
</dbReference>
<dbReference type="RefSeq" id="WP_037975862.1">
    <property type="nucleotide sequence ID" value="NZ_JMKI01000030.1"/>
</dbReference>
<dbReference type="Proteomes" id="UP000027665">
    <property type="component" value="Unassembled WGS sequence"/>
</dbReference>
<feature type="transmembrane region" description="Helical" evidence="8">
    <location>
        <begin position="105"/>
        <end position="125"/>
    </location>
</feature>
<dbReference type="STRING" id="2754.EH55_04075"/>
<keyword evidence="10" id="KW-1185">Reference proteome</keyword>